<comment type="similarity">
    <text evidence="2">Belongs to the TAF8 family.</text>
</comment>
<sequence>MSGSYYPYQPVPAAGTPSTYNPYTQYTTQVQYNPQAASYGSYFPPAAYHPPPPPPARVTPPPPDQPPPPPDLTSITPQVASKAIQRLIASEMRDAGFSAAQPPAMESLERDVVAFIERLYERAHQYANLSNRSAAIATDLVLACEEFKIPPESLRPTRAKITRKKKKKAIPATPTLVPPRSRSPSPERLPSDDESVLPSIPVTLRGLPPNFPKVPPKHTYLRTPASPPKRAAIPSLEKKLETASLVQSSLKNLMVATEDAKGQEEGELLGHIVNAETAIHPRKRWKLSHPSSRSHRPSTAPRVQTSLAS</sequence>
<dbReference type="EMBL" id="JARIHO010000001">
    <property type="protein sequence ID" value="KAJ7368059.1"/>
    <property type="molecule type" value="Genomic_DNA"/>
</dbReference>
<feature type="compositionally biased region" description="Low complexity" evidence="7">
    <location>
        <begin position="170"/>
        <end position="188"/>
    </location>
</feature>
<feature type="region of interest" description="Disordered" evidence="7">
    <location>
        <begin position="280"/>
        <end position="309"/>
    </location>
</feature>
<dbReference type="CDD" id="cd00076">
    <property type="entry name" value="HFD_SF"/>
    <property type="match status" value="1"/>
</dbReference>
<feature type="region of interest" description="Disordered" evidence="7">
    <location>
        <begin position="43"/>
        <end position="75"/>
    </location>
</feature>
<dbReference type="InterPro" id="IPR037818">
    <property type="entry name" value="TAF8"/>
</dbReference>
<evidence type="ECO:0000256" key="7">
    <source>
        <dbReference type="SAM" id="MobiDB-lite"/>
    </source>
</evidence>
<dbReference type="Proteomes" id="UP001218218">
    <property type="component" value="Unassembled WGS sequence"/>
</dbReference>
<keyword evidence="5" id="KW-0804">Transcription</keyword>
<feature type="domain" description="Bromodomain associated" evidence="8">
    <location>
        <begin position="78"/>
        <end position="152"/>
    </location>
</feature>
<evidence type="ECO:0000313" key="9">
    <source>
        <dbReference type="EMBL" id="KAJ7368059.1"/>
    </source>
</evidence>
<dbReference type="GO" id="GO:0005669">
    <property type="term" value="C:transcription factor TFIID complex"/>
    <property type="evidence" value="ECO:0007669"/>
    <property type="project" value="InterPro"/>
</dbReference>
<evidence type="ECO:0000256" key="3">
    <source>
        <dbReference type="ARBA" id="ARBA00017307"/>
    </source>
</evidence>
<evidence type="ECO:0000313" key="10">
    <source>
        <dbReference type="Proteomes" id="UP001218218"/>
    </source>
</evidence>
<dbReference type="Pfam" id="PF07524">
    <property type="entry name" value="Bromo_TP"/>
    <property type="match status" value="1"/>
</dbReference>
<protein>
    <recommendedName>
        <fullName evidence="3">Transcription initiation factor TFIID subunit 8</fullName>
    </recommendedName>
</protein>
<organism evidence="9 10">
    <name type="scientific">Mycena albidolilacea</name>
    <dbReference type="NCBI Taxonomy" id="1033008"/>
    <lineage>
        <taxon>Eukaryota</taxon>
        <taxon>Fungi</taxon>
        <taxon>Dikarya</taxon>
        <taxon>Basidiomycota</taxon>
        <taxon>Agaricomycotina</taxon>
        <taxon>Agaricomycetes</taxon>
        <taxon>Agaricomycetidae</taxon>
        <taxon>Agaricales</taxon>
        <taxon>Marasmiineae</taxon>
        <taxon>Mycenaceae</taxon>
        <taxon>Mycena</taxon>
    </lineage>
</organism>
<accession>A0AAD7AUB0</accession>
<keyword evidence="10" id="KW-1185">Reference proteome</keyword>
<evidence type="ECO:0000256" key="2">
    <source>
        <dbReference type="ARBA" id="ARBA00008767"/>
    </source>
</evidence>
<proteinExistence type="inferred from homology"/>
<gene>
    <name evidence="9" type="ORF">DFH08DRAFT_830200</name>
</gene>
<dbReference type="InterPro" id="IPR009072">
    <property type="entry name" value="Histone-fold"/>
</dbReference>
<dbReference type="Pfam" id="PF10406">
    <property type="entry name" value="TAF8_C"/>
    <property type="match status" value="1"/>
</dbReference>
<evidence type="ECO:0000256" key="5">
    <source>
        <dbReference type="ARBA" id="ARBA00023163"/>
    </source>
</evidence>
<name>A0AAD7AUB0_9AGAR</name>
<dbReference type="InterPro" id="IPR006565">
    <property type="entry name" value="BTP"/>
</dbReference>
<dbReference type="SMART" id="SM00576">
    <property type="entry name" value="BTP"/>
    <property type="match status" value="1"/>
</dbReference>
<dbReference type="GO" id="GO:0006367">
    <property type="term" value="P:transcription initiation at RNA polymerase II promoter"/>
    <property type="evidence" value="ECO:0007669"/>
    <property type="project" value="TreeGrafter"/>
</dbReference>
<evidence type="ECO:0000256" key="1">
    <source>
        <dbReference type="ARBA" id="ARBA00004123"/>
    </source>
</evidence>
<reference evidence="9" key="1">
    <citation type="submission" date="2023-03" db="EMBL/GenBank/DDBJ databases">
        <title>Massive genome expansion in bonnet fungi (Mycena s.s.) driven by repeated elements and novel gene families across ecological guilds.</title>
        <authorList>
            <consortium name="Lawrence Berkeley National Laboratory"/>
            <person name="Harder C.B."/>
            <person name="Miyauchi S."/>
            <person name="Viragh M."/>
            <person name="Kuo A."/>
            <person name="Thoen E."/>
            <person name="Andreopoulos B."/>
            <person name="Lu D."/>
            <person name="Skrede I."/>
            <person name="Drula E."/>
            <person name="Henrissat B."/>
            <person name="Morin E."/>
            <person name="Kohler A."/>
            <person name="Barry K."/>
            <person name="LaButti K."/>
            <person name="Morin E."/>
            <person name="Salamov A."/>
            <person name="Lipzen A."/>
            <person name="Mereny Z."/>
            <person name="Hegedus B."/>
            <person name="Baldrian P."/>
            <person name="Stursova M."/>
            <person name="Weitz H."/>
            <person name="Taylor A."/>
            <person name="Grigoriev I.V."/>
            <person name="Nagy L.G."/>
            <person name="Martin F."/>
            <person name="Kauserud H."/>
        </authorList>
    </citation>
    <scope>NUCLEOTIDE SEQUENCE</scope>
    <source>
        <strain evidence="9">CBHHK002</strain>
    </source>
</reference>
<evidence type="ECO:0000259" key="8">
    <source>
        <dbReference type="SMART" id="SM00576"/>
    </source>
</evidence>
<keyword evidence="6" id="KW-0539">Nucleus</keyword>
<feature type="compositionally biased region" description="Basic residues" evidence="7">
    <location>
        <begin position="280"/>
        <end position="296"/>
    </location>
</feature>
<dbReference type="PANTHER" id="PTHR46469:SF1">
    <property type="entry name" value="TRANSCRIPTION INITIATION FACTOR TFIID SUBUNIT 8"/>
    <property type="match status" value="1"/>
</dbReference>
<comment type="subcellular location">
    <subcellularLocation>
        <location evidence="1">Nucleus</location>
    </subcellularLocation>
</comment>
<comment type="caution">
    <text evidence="9">The sequence shown here is derived from an EMBL/GenBank/DDBJ whole genome shotgun (WGS) entry which is preliminary data.</text>
</comment>
<evidence type="ECO:0000256" key="4">
    <source>
        <dbReference type="ARBA" id="ARBA00023015"/>
    </source>
</evidence>
<keyword evidence="4" id="KW-0805">Transcription regulation</keyword>
<feature type="compositionally biased region" description="Pro residues" evidence="7">
    <location>
        <begin position="47"/>
        <end position="71"/>
    </location>
</feature>
<evidence type="ECO:0000256" key="6">
    <source>
        <dbReference type="ARBA" id="ARBA00023242"/>
    </source>
</evidence>
<dbReference type="PANTHER" id="PTHR46469">
    <property type="entry name" value="TRANSCRIPTION INITIATION FACTOR TFIID SUBUNIT 8"/>
    <property type="match status" value="1"/>
</dbReference>
<feature type="region of interest" description="Disordered" evidence="7">
    <location>
        <begin position="1"/>
        <end position="21"/>
    </location>
</feature>
<dbReference type="InterPro" id="IPR019473">
    <property type="entry name" value="TFIID_su8_C"/>
</dbReference>
<dbReference type="AlphaFoldDB" id="A0AAD7AUB0"/>
<feature type="compositionally biased region" description="Basic residues" evidence="7">
    <location>
        <begin position="160"/>
        <end position="169"/>
    </location>
</feature>
<dbReference type="GO" id="GO:0046982">
    <property type="term" value="F:protein heterodimerization activity"/>
    <property type="evidence" value="ECO:0007669"/>
    <property type="project" value="InterPro"/>
</dbReference>
<feature type="region of interest" description="Disordered" evidence="7">
    <location>
        <begin position="160"/>
        <end position="197"/>
    </location>
</feature>
<dbReference type="Gene3D" id="1.10.20.10">
    <property type="entry name" value="Histone, subunit A"/>
    <property type="match status" value="1"/>
</dbReference>